<proteinExistence type="predicted"/>
<gene>
    <name evidence="2" type="ORF">JYB87_10730</name>
</gene>
<organism evidence="2 3">
    <name type="scientific">Shewanella avicenniae</name>
    <dbReference type="NCBI Taxonomy" id="2814294"/>
    <lineage>
        <taxon>Bacteria</taxon>
        <taxon>Pseudomonadati</taxon>
        <taxon>Pseudomonadota</taxon>
        <taxon>Gammaproteobacteria</taxon>
        <taxon>Alteromonadales</taxon>
        <taxon>Shewanellaceae</taxon>
        <taxon>Shewanella</taxon>
    </lineage>
</organism>
<feature type="signal peptide" evidence="1">
    <location>
        <begin position="1"/>
        <end position="20"/>
    </location>
</feature>
<dbReference type="InterPro" id="IPR006652">
    <property type="entry name" value="Kelch_1"/>
</dbReference>
<dbReference type="Gene3D" id="2.130.10.10">
    <property type="entry name" value="YVTN repeat-like/Quinoprotein amine dehydrogenase"/>
    <property type="match status" value="1"/>
</dbReference>
<keyword evidence="3" id="KW-1185">Reference proteome</keyword>
<name>A0ABX7QLC5_9GAMM</name>
<protein>
    <recommendedName>
        <fullName evidence="4">Photosynthesis system II assembly factor Ycf48/Hcf136-like domain-containing protein</fullName>
    </recommendedName>
</protein>
<dbReference type="Gene3D" id="2.120.10.80">
    <property type="entry name" value="Kelch-type beta propeller"/>
    <property type="match status" value="1"/>
</dbReference>
<evidence type="ECO:0000313" key="3">
    <source>
        <dbReference type="Proteomes" id="UP000662770"/>
    </source>
</evidence>
<evidence type="ECO:0000256" key="1">
    <source>
        <dbReference type="SAM" id="SignalP"/>
    </source>
</evidence>
<dbReference type="PANTHER" id="PTHR47199:SF2">
    <property type="entry name" value="PHOTOSYSTEM II STABILITY_ASSEMBLY FACTOR HCF136, CHLOROPLASTIC"/>
    <property type="match status" value="1"/>
</dbReference>
<keyword evidence="1" id="KW-0732">Signal</keyword>
<dbReference type="EMBL" id="CP071503">
    <property type="protein sequence ID" value="QSX32252.1"/>
    <property type="molecule type" value="Genomic_DNA"/>
</dbReference>
<dbReference type="Pfam" id="PF01344">
    <property type="entry name" value="Kelch_1"/>
    <property type="match status" value="1"/>
</dbReference>
<dbReference type="InterPro" id="IPR015943">
    <property type="entry name" value="WD40/YVTN_repeat-like_dom_sf"/>
</dbReference>
<sequence length="371" mass="40113">MAKLLQGLACTLMLMGTAHANETTQLDGSIDFRAVYWHGNQVWASGTAGSIFMSVDNGKHWQPVTAPQNTEQFEFRDIQPLGDGKVLLMSAGSGEASRLYMTENEGIDWRQVSSGQNPKQFYDCLQMIDNDAGWLYGDSDDAGLFILQTQDGGANWQREQLPISVQANEGGFASSGTCVNRGDSNIKVVIGTGNAATPRLLLRDAGGWMSIDSPFPGGEASGIFSVQLNGDDIYAFGGSLNPSNQTAIVYRFNLIDKQWQPLPPVPLKGAIYGSAILRANGREQIWIANPNGVASLDITPVTNSSSTDSSLTDSLLTKTAVTDTQETDTTAWQRRGKLNMWSIACRDEVGCISVGQQGTVQRFMQKPLVSN</sequence>
<evidence type="ECO:0008006" key="4">
    <source>
        <dbReference type="Google" id="ProtNLM"/>
    </source>
</evidence>
<dbReference type="PANTHER" id="PTHR47199">
    <property type="entry name" value="PHOTOSYSTEM II STABILITY/ASSEMBLY FACTOR HCF136, CHLOROPLASTIC"/>
    <property type="match status" value="1"/>
</dbReference>
<dbReference type="InterPro" id="IPR015915">
    <property type="entry name" value="Kelch-typ_b-propeller"/>
</dbReference>
<dbReference type="SUPFAM" id="SSF110296">
    <property type="entry name" value="Oligoxyloglucan reducing end-specific cellobiohydrolase"/>
    <property type="match status" value="1"/>
</dbReference>
<feature type="chain" id="PRO_5047231321" description="Photosynthesis system II assembly factor Ycf48/Hcf136-like domain-containing protein" evidence="1">
    <location>
        <begin position="21"/>
        <end position="371"/>
    </location>
</feature>
<accession>A0ABX7QLC5</accession>
<dbReference type="Proteomes" id="UP000662770">
    <property type="component" value="Chromosome"/>
</dbReference>
<evidence type="ECO:0000313" key="2">
    <source>
        <dbReference type="EMBL" id="QSX32252.1"/>
    </source>
</evidence>
<reference evidence="2 3" key="1">
    <citation type="submission" date="2021-03" db="EMBL/GenBank/DDBJ databases">
        <title>Novel species identification of genus Shewanella.</title>
        <authorList>
            <person name="Liu G."/>
            <person name="Zhang Q."/>
        </authorList>
    </citation>
    <scope>NUCLEOTIDE SEQUENCE [LARGE SCALE GENOMIC DNA]</scope>
    <source>
        <strain evidence="2 3">FJAT-51800</strain>
    </source>
</reference>
<dbReference type="RefSeq" id="WP_207353497.1">
    <property type="nucleotide sequence ID" value="NZ_CP071503.1"/>
</dbReference>